<evidence type="ECO:0008006" key="4">
    <source>
        <dbReference type="Google" id="ProtNLM"/>
    </source>
</evidence>
<dbReference type="InterPro" id="IPR025347">
    <property type="entry name" value="DUF4251"/>
</dbReference>
<evidence type="ECO:0000313" key="2">
    <source>
        <dbReference type="EMBL" id="GGI57465.1"/>
    </source>
</evidence>
<evidence type="ECO:0000256" key="1">
    <source>
        <dbReference type="SAM" id="SignalP"/>
    </source>
</evidence>
<keyword evidence="1" id="KW-0732">Signal</keyword>
<accession>A0ABQ2BYA6</accession>
<organism evidence="2 3">
    <name type="scientific">Winogradskyella haliclonae</name>
    <dbReference type="NCBI Taxonomy" id="2048558"/>
    <lineage>
        <taxon>Bacteria</taxon>
        <taxon>Pseudomonadati</taxon>
        <taxon>Bacteroidota</taxon>
        <taxon>Flavobacteriia</taxon>
        <taxon>Flavobacteriales</taxon>
        <taxon>Flavobacteriaceae</taxon>
        <taxon>Winogradskyella</taxon>
    </lineage>
</organism>
<reference evidence="3" key="1">
    <citation type="journal article" date="2019" name="Int. J. Syst. Evol. Microbiol.">
        <title>The Global Catalogue of Microorganisms (GCM) 10K type strain sequencing project: providing services to taxonomists for standard genome sequencing and annotation.</title>
        <authorList>
            <consortium name="The Broad Institute Genomics Platform"/>
            <consortium name="The Broad Institute Genome Sequencing Center for Infectious Disease"/>
            <person name="Wu L."/>
            <person name="Ma J."/>
        </authorList>
    </citation>
    <scope>NUCLEOTIDE SEQUENCE [LARGE SCALE GENOMIC DNA]</scope>
    <source>
        <strain evidence="3">CCM 8681</strain>
    </source>
</reference>
<gene>
    <name evidence="2" type="ORF">GCM10011444_17740</name>
</gene>
<sequence>MKKLFFILILIIFTFNISFSQTQAEVKQDKKEIIEAQFNEIKALIESGNFQFEALWANPLGNDIATIGQSLLGSQGVFQGNRVNLVGNDNFVKIENKNSDIYLPYFGRVFFPKRITNESGIHYKGEIENYKVGYNEKKKVITVKFTANSQGDFLRFNYRITALGATRLTVTSTNRQTISYDGKITQGSIEITKN</sequence>
<protein>
    <recommendedName>
        <fullName evidence="4">DUF4251 domain-containing protein</fullName>
    </recommendedName>
</protein>
<name>A0ABQ2BYA6_9FLAO</name>
<proteinExistence type="predicted"/>
<comment type="caution">
    <text evidence="2">The sequence shown here is derived from an EMBL/GenBank/DDBJ whole genome shotgun (WGS) entry which is preliminary data.</text>
</comment>
<feature type="signal peptide" evidence="1">
    <location>
        <begin position="1"/>
        <end position="24"/>
    </location>
</feature>
<dbReference type="Pfam" id="PF14059">
    <property type="entry name" value="DUF4251"/>
    <property type="match status" value="1"/>
</dbReference>
<evidence type="ECO:0000313" key="3">
    <source>
        <dbReference type="Proteomes" id="UP000624701"/>
    </source>
</evidence>
<dbReference type="RefSeq" id="WP_188374376.1">
    <property type="nucleotide sequence ID" value="NZ_BMDQ01000002.1"/>
</dbReference>
<dbReference type="EMBL" id="BMDQ01000002">
    <property type="protein sequence ID" value="GGI57465.1"/>
    <property type="molecule type" value="Genomic_DNA"/>
</dbReference>
<keyword evidence="3" id="KW-1185">Reference proteome</keyword>
<dbReference type="Gene3D" id="2.40.128.410">
    <property type="match status" value="2"/>
</dbReference>
<feature type="chain" id="PRO_5046930653" description="DUF4251 domain-containing protein" evidence="1">
    <location>
        <begin position="25"/>
        <end position="194"/>
    </location>
</feature>
<dbReference type="Proteomes" id="UP000624701">
    <property type="component" value="Unassembled WGS sequence"/>
</dbReference>